<sequence>MSSPTAEDQTSQQCAATSNPTETVSRDSTGSNQSGGSISNSGESSTKATIATAPGAPSIHTASSSKHLDPSPALPLVNPRKQKSTGILNLRRSPSATRQRSGSFSGNIPKPDSIPPLPLKKEPEQPPKSILTPSSSSSSLSHSTSTSLSSALSRSPSIQFAPLPQLAPRKRKSSVPLGIAARSAMMQRRRQVMYGTSAAATFENPQDAADSKPAVEGGGMWTPSEAEAHLARQMRAKEKERERLLKKQDKEMAKEAAKSALKDRHGHDDEVENDDPLVAFGRLVKGAWRKVGKKDSKSRGNRKADLQTRTQSDFEVNSTATTKNPQEPLPPADPIELSDHIEVNKADMVNNGGLVEYDSDTPTEEDDHNNDDDVDDFDANIDSNEVDVSMIVPLRTGSPPPLHVPSTSHSHSETSSIAESNDSAGSDSTMTSPPATNPPSPNTLIANTHTRTSSDPSTLERTPSKNPEDLVATSTVKRSERSAHRLPSLELTPLSPFLVT</sequence>
<protein>
    <submittedName>
        <fullName evidence="2">Uncharacterized protein</fullName>
    </submittedName>
</protein>
<feature type="compositionally biased region" description="Polar residues" evidence="1">
    <location>
        <begin position="84"/>
        <end position="106"/>
    </location>
</feature>
<feature type="compositionally biased region" description="Polar residues" evidence="1">
    <location>
        <begin position="1"/>
        <end position="27"/>
    </location>
</feature>
<feature type="compositionally biased region" description="Polar residues" evidence="1">
    <location>
        <begin position="307"/>
        <end position="325"/>
    </location>
</feature>
<dbReference type="Proteomes" id="UP000188533">
    <property type="component" value="Unassembled WGS sequence"/>
</dbReference>
<name>A0A1Q3ELZ1_LENED</name>
<feature type="compositionally biased region" description="Basic and acidic residues" evidence="1">
    <location>
        <begin position="293"/>
        <end position="306"/>
    </location>
</feature>
<accession>A0A1Q3ELZ1</accession>
<reference evidence="2 3" key="2">
    <citation type="submission" date="2017-02" db="EMBL/GenBank/DDBJ databases">
        <title>A genome survey and senescence transcriptome analysis in Lentinula edodes.</title>
        <authorList>
            <person name="Sakamoto Y."/>
            <person name="Nakade K."/>
            <person name="Sato S."/>
            <person name="Yoshida Y."/>
            <person name="Miyazaki K."/>
            <person name="Natsume S."/>
            <person name="Konno N."/>
        </authorList>
    </citation>
    <scope>NUCLEOTIDE SEQUENCE [LARGE SCALE GENOMIC DNA]</scope>
    <source>
        <strain evidence="2 3">NBRC 111202</strain>
    </source>
</reference>
<feature type="compositionally biased region" description="Low complexity" evidence="1">
    <location>
        <begin position="406"/>
        <end position="420"/>
    </location>
</feature>
<dbReference type="AlphaFoldDB" id="A0A1Q3ELZ1"/>
<feature type="compositionally biased region" description="Low complexity" evidence="1">
    <location>
        <begin position="127"/>
        <end position="157"/>
    </location>
</feature>
<reference evidence="2 3" key="1">
    <citation type="submission" date="2016-08" db="EMBL/GenBank/DDBJ databases">
        <authorList>
            <consortium name="Lentinula edodes genome sequencing consortium"/>
            <person name="Sakamoto Y."/>
            <person name="Nakade K."/>
            <person name="Sato S."/>
            <person name="Yoshida Y."/>
            <person name="Miyazaki K."/>
            <person name="Natsume S."/>
            <person name="Konno N."/>
        </authorList>
    </citation>
    <scope>NUCLEOTIDE SEQUENCE [LARGE SCALE GENOMIC DNA]</scope>
    <source>
        <strain evidence="2 3">NBRC 111202</strain>
    </source>
</reference>
<feature type="compositionally biased region" description="Acidic residues" evidence="1">
    <location>
        <begin position="357"/>
        <end position="379"/>
    </location>
</feature>
<gene>
    <name evidence="2" type="ORF">LENED_010253</name>
</gene>
<comment type="caution">
    <text evidence="2">The sequence shown here is derived from an EMBL/GenBank/DDBJ whole genome shotgun (WGS) entry which is preliminary data.</text>
</comment>
<feature type="compositionally biased region" description="Low complexity" evidence="1">
    <location>
        <begin position="28"/>
        <end position="46"/>
    </location>
</feature>
<dbReference type="EMBL" id="BDGU01000600">
    <property type="protein sequence ID" value="GAW08206.1"/>
    <property type="molecule type" value="Genomic_DNA"/>
</dbReference>
<organism evidence="2 3">
    <name type="scientific">Lentinula edodes</name>
    <name type="common">Shiitake mushroom</name>
    <name type="synonym">Lentinus edodes</name>
    <dbReference type="NCBI Taxonomy" id="5353"/>
    <lineage>
        <taxon>Eukaryota</taxon>
        <taxon>Fungi</taxon>
        <taxon>Dikarya</taxon>
        <taxon>Basidiomycota</taxon>
        <taxon>Agaricomycotina</taxon>
        <taxon>Agaricomycetes</taxon>
        <taxon>Agaricomycetidae</taxon>
        <taxon>Agaricales</taxon>
        <taxon>Marasmiineae</taxon>
        <taxon>Omphalotaceae</taxon>
        <taxon>Lentinula</taxon>
    </lineage>
</organism>
<keyword evidence="3" id="KW-1185">Reference proteome</keyword>
<feature type="compositionally biased region" description="Basic and acidic residues" evidence="1">
    <location>
        <begin position="229"/>
        <end position="268"/>
    </location>
</feature>
<feature type="region of interest" description="Disordered" evidence="1">
    <location>
        <begin position="1"/>
        <end position="178"/>
    </location>
</feature>
<evidence type="ECO:0000313" key="2">
    <source>
        <dbReference type="EMBL" id="GAW08206.1"/>
    </source>
</evidence>
<evidence type="ECO:0000313" key="3">
    <source>
        <dbReference type="Proteomes" id="UP000188533"/>
    </source>
</evidence>
<feature type="compositionally biased region" description="Polar residues" evidence="1">
    <location>
        <begin position="444"/>
        <end position="461"/>
    </location>
</feature>
<proteinExistence type="predicted"/>
<evidence type="ECO:0000256" key="1">
    <source>
        <dbReference type="SAM" id="MobiDB-lite"/>
    </source>
</evidence>
<feature type="region of interest" description="Disordered" evidence="1">
    <location>
        <begin position="229"/>
        <end position="500"/>
    </location>
</feature>